<sequence>MSRENGIKTVIGPGMFVREIIDGGGEVVSGVEDLTAVRGDDNTIRICTTEAKFRITNLTCRLNYIT</sequence>
<reference evidence="1 2" key="1">
    <citation type="journal article" date="2021" name="bioRxiv">
        <title>Chromosome-scale and haplotype-resolved genome assembly of a tetraploid potato cultivar.</title>
        <authorList>
            <person name="Sun H."/>
            <person name="Jiao W.-B."/>
            <person name="Krause K."/>
            <person name="Campoy J.A."/>
            <person name="Goel M."/>
            <person name="Folz-Donahue K."/>
            <person name="Kukat C."/>
            <person name="Huettel B."/>
            <person name="Schneeberger K."/>
        </authorList>
    </citation>
    <scope>NUCLEOTIDE SEQUENCE [LARGE SCALE GENOMIC DNA]</scope>
    <source>
        <strain evidence="1">SolTubOtavaFocal</strain>
        <tissue evidence="1">Leaves</tissue>
    </source>
</reference>
<keyword evidence="2" id="KW-1185">Reference proteome</keyword>
<dbReference type="Proteomes" id="UP000826656">
    <property type="component" value="Unassembled WGS sequence"/>
</dbReference>
<organism evidence="1 2">
    <name type="scientific">Solanum tuberosum</name>
    <name type="common">Potato</name>
    <dbReference type="NCBI Taxonomy" id="4113"/>
    <lineage>
        <taxon>Eukaryota</taxon>
        <taxon>Viridiplantae</taxon>
        <taxon>Streptophyta</taxon>
        <taxon>Embryophyta</taxon>
        <taxon>Tracheophyta</taxon>
        <taxon>Spermatophyta</taxon>
        <taxon>Magnoliopsida</taxon>
        <taxon>eudicotyledons</taxon>
        <taxon>Gunneridae</taxon>
        <taxon>Pentapetalae</taxon>
        <taxon>asterids</taxon>
        <taxon>lamiids</taxon>
        <taxon>Solanales</taxon>
        <taxon>Solanaceae</taxon>
        <taxon>Solanoideae</taxon>
        <taxon>Solaneae</taxon>
        <taxon>Solanum</taxon>
    </lineage>
</organism>
<name>A0ABQ7UGB7_SOLTU</name>
<gene>
    <name evidence="1" type="ORF">KY290_027870</name>
</gene>
<comment type="caution">
    <text evidence="1">The sequence shown here is derived from an EMBL/GenBank/DDBJ whole genome shotgun (WGS) entry which is preliminary data.</text>
</comment>
<evidence type="ECO:0000313" key="1">
    <source>
        <dbReference type="EMBL" id="KAH0748638.1"/>
    </source>
</evidence>
<protein>
    <submittedName>
        <fullName evidence="1">Uncharacterized protein</fullName>
    </submittedName>
</protein>
<dbReference type="EMBL" id="JAIVGD010000019">
    <property type="protein sequence ID" value="KAH0748638.1"/>
    <property type="molecule type" value="Genomic_DNA"/>
</dbReference>
<evidence type="ECO:0000313" key="2">
    <source>
        <dbReference type="Proteomes" id="UP000826656"/>
    </source>
</evidence>
<accession>A0ABQ7UGB7</accession>
<proteinExistence type="predicted"/>